<accession>A0A1T5M9G1</accession>
<keyword evidence="4 6" id="KW-1133">Transmembrane helix</keyword>
<evidence type="ECO:0000256" key="1">
    <source>
        <dbReference type="ARBA" id="ARBA00004651"/>
    </source>
</evidence>
<evidence type="ECO:0000256" key="4">
    <source>
        <dbReference type="ARBA" id="ARBA00022989"/>
    </source>
</evidence>
<evidence type="ECO:0000256" key="2">
    <source>
        <dbReference type="ARBA" id="ARBA00022475"/>
    </source>
</evidence>
<dbReference type="STRING" id="36842.SAMN02194393_04273"/>
<dbReference type="InterPro" id="IPR043428">
    <property type="entry name" value="LivM-like"/>
</dbReference>
<comment type="subcellular location">
    <subcellularLocation>
        <location evidence="1">Cell membrane</location>
        <topology evidence="1">Multi-pass membrane protein</topology>
    </subcellularLocation>
</comment>
<organism evidence="7 8">
    <name type="scientific">Maledivibacter halophilus</name>
    <dbReference type="NCBI Taxonomy" id="36842"/>
    <lineage>
        <taxon>Bacteria</taxon>
        <taxon>Bacillati</taxon>
        <taxon>Bacillota</taxon>
        <taxon>Clostridia</taxon>
        <taxon>Peptostreptococcales</taxon>
        <taxon>Caminicellaceae</taxon>
        <taxon>Maledivibacter</taxon>
    </lineage>
</organism>
<dbReference type="GO" id="GO:0005886">
    <property type="term" value="C:plasma membrane"/>
    <property type="evidence" value="ECO:0007669"/>
    <property type="project" value="UniProtKB-SubCell"/>
</dbReference>
<dbReference type="PANTHER" id="PTHR30482:SF10">
    <property type="entry name" value="HIGH-AFFINITY BRANCHED-CHAIN AMINO ACID TRANSPORT PROTEIN BRAE"/>
    <property type="match status" value="1"/>
</dbReference>
<protein>
    <submittedName>
        <fullName evidence="7">Amino acid/amide ABC transporter membrane protein 2, HAAT family</fullName>
    </submittedName>
</protein>
<feature type="transmembrane region" description="Helical" evidence="6">
    <location>
        <begin position="102"/>
        <end position="122"/>
    </location>
</feature>
<dbReference type="OrthoDB" id="9789927at2"/>
<dbReference type="PANTHER" id="PTHR30482">
    <property type="entry name" value="HIGH-AFFINITY BRANCHED-CHAIN AMINO ACID TRANSPORT SYSTEM PERMEASE"/>
    <property type="match status" value="1"/>
</dbReference>
<feature type="transmembrane region" description="Helical" evidence="6">
    <location>
        <begin position="129"/>
        <end position="147"/>
    </location>
</feature>
<dbReference type="CDD" id="cd06581">
    <property type="entry name" value="TM_PBP1_LivM_like"/>
    <property type="match status" value="1"/>
</dbReference>
<reference evidence="7 8" key="1">
    <citation type="submission" date="2017-02" db="EMBL/GenBank/DDBJ databases">
        <authorList>
            <person name="Peterson S.W."/>
        </authorList>
    </citation>
    <scope>NUCLEOTIDE SEQUENCE [LARGE SCALE GENOMIC DNA]</scope>
    <source>
        <strain evidence="7 8">M1</strain>
    </source>
</reference>
<dbReference type="Pfam" id="PF02653">
    <property type="entry name" value="BPD_transp_2"/>
    <property type="match status" value="1"/>
</dbReference>
<keyword evidence="3 6" id="KW-0812">Transmembrane</keyword>
<dbReference type="AlphaFoldDB" id="A0A1T5M9G1"/>
<feature type="transmembrane region" description="Helical" evidence="6">
    <location>
        <begin position="179"/>
        <end position="199"/>
    </location>
</feature>
<keyword evidence="5 6" id="KW-0472">Membrane</keyword>
<name>A0A1T5M9G1_9FIRM</name>
<evidence type="ECO:0000256" key="6">
    <source>
        <dbReference type="SAM" id="Phobius"/>
    </source>
</evidence>
<keyword evidence="2" id="KW-1003">Cell membrane</keyword>
<feature type="transmembrane region" description="Helical" evidence="6">
    <location>
        <begin position="28"/>
        <end position="44"/>
    </location>
</feature>
<feature type="transmembrane region" description="Helical" evidence="6">
    <location>
        <begin position="76"/>
        <end position="96"/>
    </location>
</feature>
<feature type="transmembrane region" description="Helical" evidence="6">
    <location>
        <begin position="229"/>
        <end position="253"/>
    </location>
</feature>
<feature type="transmembrane region" description="Helical" evidence="6">
    <location>
        <begin position="265"/>
        <end position="289"/>
    </location>
</feature>
<proteinExistence type="predicted"/>
<dbReference type="Proteomes" id="UP000190285">
    <property type="component" value="Unassembled WGS sequence"/>
</dbReference>
<keyword evidence="8" id="KW-1185">Reference proteome</keyword>
<dbReference type="GO" id="GO:0015658">
    <property type="term" value="F:branched-chain amino acid transmembrane transporter activity"/>
    <property type="evidence" value="ECO:0007669"/>
    <property type="project" value="InterPro"/>
</dbReference>
<evidence type="ECO:0000313" key="7">
    <source>
        <dbReference type="EMBL" id="SKC84872.1"/>
    </source>
</evidence>
<evidence type="ECO:0000256" key="3">
    <source>
        <dbReference type="ARBA" id="ARBA00022692"/>
    </source>
</evidence>
<evidence type="ECO:0000256" key="5">
    <source>
        <dbReference type="ARBA" id="ARBA00023136"/>
    </source>
</evidence>
<sequence length="359" mass="39528">MKKISLKKESLSQMIKLIRDYISKNKKIAYPIIALIFLGMPYIVPSQYILRIIIMIGVYTILSLSLGLVTGYTGQVSLGHAAFYAIGAYVSALLSVNYGLNFFITAPIAAIVAAVCGLLLGLPTLRLSGTYLAITTLGFCEVVRMILLNWESVTNGPLGVSRIPKPSFFGVDLTLYNNGLYYLMLALLVLTTLVMLAIVRSKMGRALVAIREDEMAATMMGIKTTFYKVIAFVVAAFFSGLAGAFYAHMIRFIDPNTFVFDTSIMILSIVILGGMGTINGMFLGSAILVSFPEVLRFLQEYRFIVYGAVLVVMMRYRPQGILGGQKKTEYRLPKGVNNDFSKESINAVNDVVNIEKEMV</sequence>
<dbReference type="InterPro" id="IPR001851">
    <property type="entry name" value="ABC_transp_permease"/>
</dbReference>
<evidence type="ECO:0000313" key="8">
    <source>
        <dbReference type="Proteomes" id="UP000190285"/>
    </source>
</evidence>
<dbReference type="EMBL" id="FUZT01000012">
    <property type="protein sequence ID" value="SKC84872.1"/>
    <property type="molecule type" value="Genomic_DNA"/>
</dbReference>
<gene>
    <name evidence="7" type="ORF">SAMN02194393_04273</name>
</gene>
<feature type="transmembrane region" description="Helical" evidence="6">
    <location>
        <begin position="50"/>
        <end position="69"/>
    </location>
</feature>
<dbReference type="RefSeq" id="WP_079494467.1">
    <property type="nucleotide sequence ID" value="NZ_FUZT01000012.1"/>
</dbReference>